<evidence type="ECO:0000313" key="3">
    <source>
        <dbReference type="EMBL" id="SMF66361.1"/>
    </source>
</evidence>
<evidence type="ECO:0000259" key="2">
    <source>
        <dbReference type="Pfam" id="PF09977"/>
    </source>
</evidence>
<proteinExistence type="predicted"/>
<dbReference type="STRING" id="28094.SAMN06295900_114110"/>
<gene>
    <name evidence="3" type="ORF">SAMN06295900_114110</name>
</gene>
<dbReference type="Pfam" id="PF09977">
    <property type="entry name" value="Tad_C"/>
    <property type="match status" value="1"/>
</dbReference>
<keyword evidence="1" id="KW-0812">Transmembrane</keyword>
<evidence type="ECO:0000313" key="4">
    <source>
        <dbReference type="Proteomes" id="UP000192911"/>
    </source>
</evidence>
<protein>
    <submittedName>
        <fullName evidence="3">Uncharacterized membrane protein</fullName>
    </submittedName>
</protein>
<dbReference type="AlphaFoldDB" id="A0A1X7G9H4"/>
<name>A0A1X7G9H4_TRICW</name>
<reference evidence="4" key="1">
    <citation type="submission" date="2017-04" db="EMBL/GenBank/DDBJ databases">
        <authorList>
            <person name="Varghese N."/>
            <person name="Submissions S."/>
        </authorList>
    </citation>
    <scope>NUCLEOTIDE SEQUENCE [LARGE SCALE GENOMIC DNA]</scope>
    <source>
        <strain evidence="4">Ballard 720</strain>
    </source>
</reference>
<feature type="domain" description="DUF2134" evidence="2">
    <location>
        <begin position="62"/>
        <end position="151"/>
    </location>
</feature>
<feature type="transmembrane region" description="Helical" evidence="1">
    <location>
        <begin position="21"/>
        <end position="47"/>
    </location>
</feature>
<organism evidence="3 4">
    <name type="scientific">Trinickia caryophylli</name>
    <name type="common">Paraburkholderia caryophylli</name>
    <dbReference type="NCBI Taxonomy" id="28094"/>
    <lineage>
        <taxon>Bacteria</taxon>
        <taxon>Pseudomonadati</taxon>
        <taxon>Pseudomonadota</taxon>
        <taxon>Betaproteobacteria</taxon>
        <taxon>Burkholderiales</taxon>
        <taxon>Burkholderiaceae</taxon>
        <taxon>Trinickia</taxon>
    </lineage>
</organism>
<dbReference type="EMBL" id="FXAH01000014">
    <property type="protein sequence ID" value="SMF66361.1"/>
    <property type="molecule type" value="Genomic_DNA"/>
</dbReference>
<keyword evidence="4" id="KW-1185">Reference proteome</keyword>
<sequence>MLRSRWIVRPLHSGPQRQRGVSSVIVALFAGLVMVALGAIDIGNLFYARRSLQRVADLAALAAVQTLDDTCTQPPLTARANADANGFSATAQGQSLDLACGRWDTSENNGPSYFSSASGQAPLNAVQVTATRPVPYIFFGPARTISASATAQATNLGAFTVGTALAQLQGGLVNALLNALLGGSVNLSLASYESLANARVKLGDLAAALGVSTVDQLLAARVSAAGLAQLMLTALSNTSVADANLQTDLATLQAIVAGGMSNAISFPIGDSSDAHGLLSLGLADSQSALDATISPFDALMVAAQIAKAGQPPIDVSAGVQLPGADLSLLLQIIEPPVLAVGEAGIDPATRNWRTMAHTAQLRLYMNIGLSLPPLPLIGQVALELPISLEAVPGNAWLESISCASSKPASRSTIGATPGLANICIAKRPANLAASQPFSCSQPATLVDVPNLIEVTAALPLTATVGPADSPSLSFDGVSGNDDDYQSADSNAVGGILANALTGLATSLAQPGALSIRLFGLPSSLLDSLTGALVSLLSTLLSPVLIALDAVVEPLLQLLGVQIGVAEIHDLSLTCGVSKLVY</sequence>
<dbReference type="InterPro" id="IPR018705">
    <property type="entry name" value="DUF2134_membrane"/>
</dbReference>
<accession>A0A1X7G9H4</accession>
<evidence type="ECO:0000256" key="1">
    <source>
        <dbReference type="SAM" id="Phobius"/>
    </source>
</evidence>
<keyword evidence="1" id="KW-1133">Transmembrane helix</keyword>
<dbReference type="Proteomes" id="UP000192911">
    <property type="component" value="Unassembled WGS sequence"/>
</dbReference>
<keyword evidence="1" id="KW-0472">Membrane</keyword>